<protein>
    <submittedName>
        <fullName evidence="1">Uncharacterized protein</fullName>
    </submittedName>
</protein>
<dbReference type="EMBL" id="CAJNNV010027383">
    <property type="protein sequence ID" value="CAE8620192.1"/>
    <property type="molecule type" value="Genomic_DNA"/>
</dbReference>
<dbReference type="Proteomes" id="UP000654075">
    <property type="component" value="Unassembled WGS sequence"/>
</dbReference>
<gene>
    <name evidence="1" type="ORF">PGLA1383_LOCUS37758</name>
</gene>
<dbReference type="AlphaFoldDB" id="A0A813GBG7"/>
<evidence type="ECO:0000313" key="2">
    <source>
        <dbReference type="Proteomes" id="UP000654075"/>
    </source>
</evidence>
<proteinExistence type="predicted"/>
<reference evidence="1" key="1">
    <citation type="submission" date="2021-02" db="EMBL/GenBank/DDBJ databases">
        <authorList>
            <person name="Dougan E. K."/>
            <person name="Rhodes N."/>
            <person name="Thang M."/>
            <person name="Chan C."/>
        </authorList>
    </citation>
    <scope>NUCLEOTIDE SEQUENCE</scope>
</reference>
<keyword evidence="2" id="KW-1185">Reference proteome</keyword>
<organism evidence="1 2">
    <name type="scientific">Polarella glacialis</name>
    <name type="common">Dinoflagellate</name>
    <dbReference type="NCBI Taxonomy" id="89957"/>
    <lineage>
        <taxon>Eukaryota</taxon>
        <taxon>Sar</taxon>
        <taxon>Alveolata</taxon>
        <taxon>Dinophyceae</taxon>
        <taxon>Suessiales</taxon>
        <taxon>Suessiaceae</taxon>
        <taxon>Polarella</taxon>
    </lineage>
</organism>
<comment type="caution">
    <text evidence="1">The sequence shown here is derived from an EMBL/GenBank/DDBJ whole genome shotgun (WGS) entry which is preliminary data.</text>
</comment>
<sequence length="157" mass="16810">VHALEQTSRMPAHVLIQHGTCVGPLTVESGKAGNELKMTTPLMLPQGHAFSKGDWVFVTFPADGAVVDVGNTTGPSLTYEGELSGFLDRPSGMTVKIAGANRDVLVKYSGQTCRVDRAANRVTFFRQVDALKNFCSDSGKSEVGWIRRIVLASDEGG</sequence>
<feature type="non-terminal residue" evidence="1">
    <location>
        <position position="157"/>
    </location>
</feature>
<accession>A0A813GBG7</accession>
<name>A0A813GBG7_POLGL</name>
<feature type="non-terminal residue" evidence="1">
    <location>
        <position position="1"/>
    </location>
</feature>
<evidence type="ECO:0000313" key="1">
    <source>
        <dbReference type="EMBL" id="CAE8620192.1"/>
    </source>
</evidence>